<name>A0A3M8U3M9_9ACTN</name>
<gene>
    <name evidence="1" type="ORF">EEJ42_36170</name>
</gene>
<dbReference type="AlphaFoldDB" id="A0A3M8U3M9"/>
<feature type="non-terminal residue" evidence="1">
    <location>
        <position position="1"/>
    </location>
</feature>
<reference evidence="1 2" key="1">
    <citation type="submission" date="2018-11" db="EMBL/GenBank/DDBJ databases">
        <title>The Potential of Streptomyces as Biocontrol Agents against the Tomato grey mould, Botrytis cinerea (Gray mold) Frontiers in Microbiology.</title>
        <authorList>
            <person name="Li D."/>
        </authorList>
    </citation>
    <scope>NUCLEOTIDE SEQUENCE [LARGE SCALE GENOMIC DNA]</scope>
    <source>
        <strain evidence="1 2">NEAU-LD23</strain>
    </source>
</reference>
<dbReference type="Proteomes" id="UP000275401">
    <property type="component" value="Unassembled WGS sequence"/>
</dbReference>
<comment type="caution">
    <text evidence="1">The sequence shown here is derived from an EMBL/GenBank/DDBJ whole genome shotgun (WGS) entry which is preliminary data.</text>
</comment>
<dbReference type="InterPro" id="IPR036259">
    <property type="entry name" value="MFS_trans_sf"/>
</dbReference>
<keyword evidence="2" id="KW-1185">Reference proteome</keyword>
<accession>A0A3M8U3M9</accession>
<sequence>AGVAGAAAGLPAAAALASAAAGLYGLGFGALQNDTLVMMFRRAGPQGHGMASTAWNMAYDAGTGAGAVVVGVASQVVGVDGAFAAAAVLIGLVGPLARHERGHESAHRATPAPAGETC</sequence>
<organism evidence="1 2">
    <name type="scientific">Streptomyces botrytidirepellens</name>
    <dbReference type="NCBI Taxonomy" id="2486417"/>
    <lineage>
        <taxon>Bacteria</taxon>
        <taxon>Bacillati</taxon>
        <taxon>Actinomycetota</taxon>
        <taxon>Actinomycetes</taxon>
        <taxon>Kitasatosporales</taxon>
        <taxon>Streptomycetaceae</taxon>
        <taxon>Streptomyces</taxon>
    </lineage>
</organism>
<evidence type="ECO:0000313" key="2">
    <source>
        <dbReference type="Proteomes" id="UP000275401"/>
    </source>
</evidence>
<proteinExistence type="predicted"/>
<dbReference type="SUPFAM" id="SSF103473">
    <property type="entry name" value="MFS general substrate transporter"/>
    <property type="match status" value="1"/>
</dbReference>
<evidence type="ECO:0000313" key="1">
    <source>
        <dbReference type="EMBL" id="RNF98534.1"/>
    </source>
</evidence>
<protein>
    <submittedName>
        <fullName evidence="1">MFS transporter</fullName>
    </submittedName>
</protein>
<dbReference type="EMBL" id="RIBZ01000697">
    <property type="protein sequence ID" value="RNF98534.1"/>
    <property type="molecule type" value="Genomic_DNA"/>
</dbReference>